<dbReference type="OrthoDB" id="5287952at2"/>
<accession>E1X412</accession>
<dbReference type="PROSITE" id="PS50893">
    <property type="entry name" value="ABC_TRANSPORTER_2"/>
    <property type="match status" value="2"/>
</dbReference>
<dbReference type="FunFam" id="3.40.50.300:FF:000011">
    <property type="entry name" value="Putative ABC transporter ATP-binding component"/>
    <property type="match status" value="1"/>
</dbReference>
<feature type="coiled-coil region" evidence="3">
    <location>
        <begin position="523"/>
        <end position="557"/>
    </location>
</feature>
<dbReference type="GO" id="GO:0005524">
    <property type="term" value="F:ATP binding"/>
    <property type="evidence" value="ECO:0007669"/>
    <property type="project" value="UniProtKB-KW"/>
</dbReference>
<dbReference type="PATRIC" id="fig|862908.3.peg.418"/>
<dbReference type="InterPro" id="IPR017871">
    <property type="entry name" value="ABC_transporter-like_CS"/>
</dbReference>
<organism evidence="5 6">
    <name type="scientific">Halobacteriovorax marinus (strain ATCC BAA-682 / DSM 15412 / SJ)</name>
    <name type="common">Bacteriovorax marinus</name>
    <dbReference type="NCBI Taxonomy" id="862908"/>
    <lineage>
        <taxon>Bacteria</taxon>
        <taxon>Pseudomonadati</taxon>
        <taxon>Bdellovibrionota</taxon>
        <taxon>Bacteriovoracia</taxon>
        <taxon>Bacteriovoracales</taxon>
        <taxon>Halobacteriovoraceae</taxon>
        <taxon>Halobacteriovorax</taxon>
    </lineage>
</organism>
<dbReference type="SMART" id="SM00382">
    <property type="entry name" value="AAA"/>
    <property type="match status" value="2"/>
</dbReference>
<protein>
    <submittedName>
        <fullName evidence="5">ABC transporter ATP-binding protein</fullName>
    </submittedName>
</protein>
<dbReference type="CDD" id="cd03221">
    <property type="entry name" value="ABCF_EF-3"/>
    <property type="match status" value="2"/>
</dbReference>
<dbReference type="PROSITE" id="PS00211">
    <property type="entry name" value="ABC_TRANSPORTER_1"/>
    <property type="match status" value="1"/>
</dbReference>
<keyword evidence="3" id="KW-0175">Coiled coil</keyword>
<dbReference type="InterPro" id="IPR051309">
    <property type="entry name" value="ABCF_ATPase"/>
</dbReference>
<dbReference type="STRING" id="862908.BMS_0435"/>
<dbReference type="eggNOG" id="COG0488">
    <property type="taxonomic scope" value="Bacteria"/>
</dbReference>
<evidence type="ECO:0000256" key="1">
    <source>
        <dbReference type="ARBA" id="ARBA00022741"/>
    </source>
</evidence>
<dbReference type="SUPFAM" id="SSF52540">
    <property type="entry name" value="P-loop containing nucleoside triphosphate hydrolases"/>
    <property type="match status" value="2"/>
</dbReference>
<evidence type="ECO:0000313" key="5">
    <source>
        <dbReference type="EMBL" id="CBW25352.1"/>
    </source>
</evidence>
<dbReference type="Proteomes" id="UP000008963">
    <property type="component" value="Chromosome"/>
</dbReference>
<keyword evidence="1" id="KW-0547">Nucleotide-binding</keyword>
<dbReference type="PANTHER" id="PTHR42855">
    <property type="entry name" value="ABC TRANSPORTER ATP-BINDING SUBUNIT"/>
    <property type="match status" value="1"/>
</dbReference>
<evidence type="ECO:0000256" key="3">
    <source>
        <dbReference type="SAM" id="Coils"/>
    </source>
</evidence>
<reference evidence="6" key="1">
    <citation type="journal article" date="2013" name="ISME J.">
        <title>A small predatory core genome in the divergent marine Bacteriovorax marinus SJ and the terrestrial Bdellovibrio bacteriovorus.</title>
        <authorList>
            <person name="Crossman L.C."/>
            <person name="Chen H."/>
            <person name="Cerdeno-Tarraga A.M."/>
            <person name="Brooks K."/>
            <person name="Quail M.A."/>
            <person name="Pineiro S.A."/>
            <person name="Hobley L."/>
            <person name="Sockett R.E."/>
            <person name="Bentley S.D."/>
            <person name="Parkhill J."/>
            <person name="Williams H.N."/>
            <person name="Stine O.C."/>
        </authorList>
    </citation>
    <scope>NUCLEOTIDE SEQUENCE [LARGE SCALE GENOMIC DNA]</scope>
    <source>
        <strain evidence="6">ATCC BAA-682 / DSM 15412 / SJ</strain>
    </source>
</reference>
<dbReference type="PANTHER" id="PTHR42855:SF2">
    <property type="entry name" value="DRUG RESISTANCE ABC TRANSPORTER,ATP-BINDING PROTEIN"/>
    <property type="match status" value="1"/>
</dbReference>
<evidence type="ECO:0000259" key="4">
    <source>
        <dbReference type="PROSITE" id="PS50893"/>
    </source>
</evidence>
<dbReference type="Gene3D" id="3.40.50.300">
    <property type="entry name" value="P-loop containing nucleotide triphosphate hydrolases"/>
    <property type="match status" value="2"/>
</dbReference>
<dbReference type="GO" id="GO:0016887">
    <property type="term" value="F:ATP hydrolysis activity"/>
    <property type="evidence" value="ECO:0007669"/>
    <property type="project" value="InterPro"/>
</dbReference>
<keyword evidence="6" id="KW-1185">Reference proteome</keyword>
<evidence type="ECO:0000313" key="6">
    <source>
        <dbReference type="Proteomes" id="UP000008963"/>
    </source>
</evidence>
<proteinExistence type="predicted"/>
<dbReference type="InterPro" id="IPR032781">
    <property type="entry name" value="ABC_tran_Xtn"/>
</dbReference>
<dbReference type="InterPro" id="IPR027417">
    <property type="entry name" value="P-loop_NTPase"/>
</dbReference>
<feature type="domain" description="ABC transporter" evidence="4">
    <location>
        <begin position="2"/>
        <end position="216"/>
    </location>
</feature>
<feature type="domain" description="ABC transporter" evidence="4">
    <location>
        <begin position="283"/>
        <end position="501"/>
    </location>
</feature>
<name>E1X412_HALMS</name>
<dbReference type="Pfam" id="PF00005">
    <property type="entry name" value="ABC_tran"/>
    <property type="match status" value="2"/>
</dbReference>
<dbReference type="EMBL" id="FQ312005">
    <property type="protein sequence ID" value="CBW25352.1"/>
    <property type="molecule type" value="Genomic_DNA"/>
</dbReference>
<dbReference type="InterPro" id="IPR003439">
    <property type="entry name" value="ABC_transporter-like_ATP-bd"/>
</dbReference>
<dbReference type="HOGENOM" id="CLU_000604_36_0_7"/>
<evidence type="ECO:0000256" key="2">
    <source>
        <dbReference type="ARBA" id="ARBA00022840"/>
    </source>
</evidence>
<dbReference type="AlphaFoldDB" id="E1X412"/>
<gene>
    <name evidence="5" type="ordered locus">BMS_0435</name>
</gene>
<dbReference type="Pfam" id="PF12848">
    <property type="entry name" value="ABC_tran_Xtn"/>
    <property type="match status" value="1"/>
</dbReference>
<dbReference type="KEGG" id="bmx:BMS_0435"/>
<keyword evidence="2 5" id="KW-0067">ATP-binding</keyword>
<dbReference type="InterPro" id="IPR003593">
    <property type="entry name" value="AAA+_ATPase"/>
</dbReference>
<dbReference type="RefSeq" id="WP_014243140.1">
    <property type="nucleotide sequence ID" value="NC_016620.1"/>
</dbReference>
<sequence length="614" mass="69512">MIQLNNISKSFGGQNLYEDISFTLGPKERIGLVGRNGSGKSTLFKIITGEMSYDGGSINIPKSYKIGYLRQHLEFSKSTVLEECIESLSEEEKFDHYKAEKILSGLGFSEEDMQKEPASFSGGYQIRINLTKCLLEAPNLLLLDEPTNYLDIISLRWLKNFLKNYQGEVILITHDRDFMDDVVTHTMGLSRGGLKKIKGDTVKFYERLLEEEQLYEQTRANQEKKKKELMAFVDRFRAKASKATQAQSRLKQLQKMGTMDELSKEGNLGFSFRYTECPGKTVLNADNLSFSYDGTEQNLLFKNLKLDIKREDCIGIIGKNGKGKSTLLNVLTGELSKNSGEIKYHPSAQVGHFGQTNINRLSDANSIVAEITSSNSDLGISEVRSICGSMMFEGELADKKISVLSGGEKSRVMLGKILAHKSNILFLDEPTNHLDMESVETLCEKLEQFPGAIVLVTHNEMFLRRLANRLVVFREGGAEVFEGSYDEFLEKVGWEEESAGEDVSEKVEKISRKDLKRLRADLISERSKETKDLKKRMDELESDIFAKEEKIDEINDQMLEASSSGDNKKISELSRNLGVLQKLLDIEYEELSTITDKHEEIIQSFEDRLNELEN</sequence>